<dbReference type="RefSeq" id="WP_188408072.1">
    <property type="nucleotide sequence ID" value="NZ_BMCP01000001.1"/>
</dbReference>
<dbReference type="SMART" id="SM00062">
    <property type="entry name" value="PBPb"/>
    <property type="match status" value="1"/>
</dbReference>
<dbReference type="Pfam" id="PF00497">
    <property type="entry name" value="SBP_bac_3"/>
    <property type="match status" value="1"/>
</dbReference>
<gene>
    <name evidence="3" type="ORF">GCM10007276_04490</name>
</gene>
<dbReference type="Proteomes" id="UP000602745">
    <property type="component" value="Unassembled WGS sequence"/>
</dbReference>
<dbReference type="AlphaFoldDB" id="A0A8J2VL01"/>
<organism evidence="3 4">
    <name type="scientific">Agaricicola taiwanensis</name>
    <dbReference type="NCBI Taxonomy" id="591372"/>
    <lineage>
        <taxon>Bacteria</taxon>
        <taxon>Pseudomonadati</taxon>
        <taxon>Pseudomonadota</taxon>
        <taxon>Alphaproteobacteria</taxon>
        <taxon>Rhodobacterales</taxon>
        <taxon>Paracoccaceae</taxon>
        <taxon>Agaricicola</taxon>
    </lineage>
</organism>
<evidence type="ECO:0000313" key="3">
    <source>
        <dbReference type="EMBL" id="GGE30388.1"/>
    </source>
</evidence>
<reference evidence="3" key="1">
    <citation type="journal article" date="2014" name="Int. J. Syst. Evol. Microbiol.">
        <title>Complete genome sequence of Corynebacterium casei LMG S-19264T (=DSM 44701T), isolated from a smear-ripened cheese.</title>
        <authorList>
            <consortium name="US DOE Joint Genome Institute (JGI-PGF)"/>
            <person name="Walter F."/>
            <person name="Albersmeier A."/>
            <person name="Kalinowski J."/>
            <person name="Ruckert C."/>
        </authorList>
    </citation>
    <scope>NUCLEOTIDE SEQUENCE</scope>
    <source>
        <strain evidence="3">CCM 7684</strain>
    </source>
</reference>
<dbReference type="PANTHER" id="PTHR35936">
    <property type="entry name" value="MEMBRANE-BOUND LYTIC MUREIN TRANSGLYCOSYLASE F"/>
    <property type="match status" value="1"/>
</dbReference>
<dbReference type="PANTHER" id="PTHR35936:SF35">
    <property type="entry name" value="L-CYSTINE-BINDING PROTEIN TCYJ"/>
    <property type="match status" value="1"/>
</dbReference>
<accession>A0A8J2VL01</accession>
<evidence type="ECO:0000259" key="2">
    <source>
        <dbReference type="SMART" id="SM00062"/>
    </source>
</evidence>
<reference evidence="3" key="2">
    <citation type="submission" date="2020-09" db="EMBL/GenBank/DDBJ databases">
        <authorList>
            <person name="Sun Q."/>
            <person name="Sedlacek I."/>
        </authorList>
    </citation>
    <scope>NUCLEOTIDE SEQUENCE</scope>
    <source>
        <strain evidence="3">CCM 7684</strain>
    </source>
</reference>
<feature type="domain" description="Solute-binding protein family 3/N-terminal" evidence="2">
    <location>
        <begin position="51"/>
        <end position="278"/>
    </location>
</feature>
<evidence type="ECO:0000313" key="4">
    <source>
        <dbReference type="Proteomes" id="UP000602745"/>
    </source>
</evidence>
<evidence type="ECO:0000256" key="1">
    <source>
        <dbReference type="ARBA" id="ARBA00022729"/>
    </source>
</evidence>
<keyword evidence="4" id="KW-1185">Reference proteome</keyword>
<keyword evidence="1" id="KW-0732">Signal</keyword>
<sequence length="280" mass="30165">MVLVAVLALPLVAEAQEQPAPSAPAATEVFIPSYRDPALRSESPDLLGRTSLRFATSDGFPPFQAVDATGQPSGFNIDLARALCDALQLSCTIETFAWEDLPKALADGRADAIIAGLRPTAETRKTLDFTKRYLQLPARFVALADAPAEEITPLSLAGKTIGVAAGSAHEAYIKTFFPAVRTRSYDRHADGYQWLISGEASYLFGDGASLASWLATEEGSCCGFRGGPYIDSRYFGEGFAIAVRRGDERLRDALDHALDVTNGNGIFGNIYLKYFPIGIY</sequence>
<comment type="caution">
    <text evidence="3">The sequence shown here is derived from an EMBL/GenBank/DDBJ whole genome shotgun (WGS) entry which is preliminary data.</text>
</comment>
<dbReference type="Gene3D" id="3.40.190.10">
    <property type="entry name" value="Periplasmic binding protein-like II"/>
    <property type="match status" value="2"/>
</dbReference>
<dbReference type="SUPFAM" id="SSF53850">
    <property type="entry name" value="Periplasmic binding protein-like II"/>
    <property type="match status" value="1"/>
</dbReference>
<protein>
    <submittedName>
        <fullName evidence="3">ABC transporter substrate-binding protein</fullName>
    </submittedName>
</protein>
<dbReference type="InterPro" id="IPR001638">
    <property type="entry name" value="Solute-binding_3/MltF_N"/>
</dbReference>
<proteinExistence type="predicted"/>
<name>A0A8J2VL01_9RHOB</name>
<dbReference type="EMBL" id="BMCP01000001">
    <property type="protein sequence ID" value="GGE30388.1"/>
    <property type="molecule type" value="Genomic_DNA"/>
</dbReference>